<dbReference type="InterPro" id="IPR050807">
    <property type="entry name" value="TransReg_Diox_bact_type"/>
</dbReference>
<evidence type="ECO:0000313" key="4">
    <source>
        <dbReference type="EMBL" id="HGZ44541.1"/>
    </source>
</evidence>
<dbReference type="AlphaFoldDB" id="A0A832MNB3"/>
<dbReference type="CDD" id="cd02209">
    <property type="entry name" value="cupin_XRE_C"/>
    <property type="match status" value="1"/>
</dbReference>
<dbReference type="GO" id="GO:0003677">
    <property type="term" value="F:DNA binding"/>
    <property type="evidence" value="ECO:0007669"/>
    <property type="project" value="UniProtKB-KW"/>
</dbReference>
<dbReference type="Gene3D" id="2.60.120.10">
    <property type="entry name" value="Jelly Rolls"/>
    <property type="match status" value="1"/>
</dbReference>
<dbReference type="SMART" id="SM00530">
    <property type="entry name" value="HTH_XRE"/>
    <property type="match status" value="1"/>
</dbReference>
<evidence type="ECO:0000256" key="1">
    <source>
        <dbReference type="ARBA" id="ARBA00023125"/>
    </source>
</evidence>
<keyword evidence="1" id="KW-0238">DNA-binding</keyword>
<dbReference type="InterPro" id="IPR001387">
    <property type="entry name" value="Cro/C1-type_HTH"/>
</dbReference>
<accession>A0A832MNB3</accession>
<dbReference type="InterPro" id="IPR010982">
    <property type="entry name" value="Lambda_DNA-bd_dom_sf"/>
</dbReference>
<organism evidence="4">
    <name type="scientific">Eiseniibacteriota bacterium</name>
    <dbReference type="NCBI Taxonomy" id="2212470"/>
    <lineage>
        <taxon>Bacteria</taxon>
        <taxon>Candidatus Eiseniibacteriota</taxon>
    </lineage>
</organism>
<evidence type="ECO:0000256" key="2">
    <source>
        <dbReference type="SAM" id="MobiDB-lite"/>
    </source>
</evidence>
<dbReference type="InterPro" id="IPR014710">
    <property type="entry name" value="RmlC-like_jellyroll"/>
</dbReference>
<proteinExistence type="predicted"/>
<dbReference type="Pfam" id="PF13560">
    <property type="entry name" value="HTH_31"/>
    <property type="match status" value="1"/>
</dbReference>
<dbReference type="SUPFAM" id="SSF51182">
    <property type="entry name" value="RmlC-like cupins"/>
    <property type="match status" value="1"/>
</dbReference>
<comment type="caution">
    <text evidence="4">The sequence shown here is derived from an EMBL/GenBank/DDBJ whole genome shotgun (WGS) entry which is preliminary data.</text>
</comment>
<dbReference type="Gene3D" id="1.10.260.40">
    <property type="entry name" value="lambda repressor-like DNA-binding domains"/>
    <property type="match status" value="1"/>
</dbReference>
<dbReference type="EMBL" id="DSQF01000030">
    <property type="protein sequence ID" value="HGZ44541.1"/>
    <property type="molecule type" value="Genomic_DNA"/>
</dbReference>
<dbReference type="GO" id="GO:0005829">
    <property type="term" value="C:cytosol"/>
    <property type="evidence" value="ECO:0007669"/>
    <property type="project" value="TreeGrafter"/>
</dbReference>
<dbReference type="PROSITE" id="PS50943">
    <property type="entry name" value="HTH_CROC1"/>
    <property type="match status" value="1"/>
</dbReference>
<protein>
    <submittedName>
        <fullName evidence="4">XRE family transcriptional regulator</fullName>
    </submittedName>
</protein>
<name>A0A832MNB3_UNCEI</name>
<evidence type="ECO:0000259" key="3">
    <source>
        <dbReference type="PROSITE" id="PS50943"/>
    </source>
</evidence>
<dbReference type="PANTHER" id="PTHR46797">
    <property type="entry name" value="HTH-TYPE TRANSCRIPTIONAL REGULATOR"/>
    <property type="match status" value="1"/>
</dbReference>
<feature type="region of interest" description="Disordered" evidence="2">
    <location>
        <begin position="48"/>
        <end position="136"/>
    </location>
</feature>
<feature type="domain" description="HTH cro/C1-type" evidence="3">
    <location>
        <begin position="148"/>
        <end position="202"/>
    </location>
</feature>
<dbReference type="GO" id="GO:0003700">
    <property type="term" value="F:DNA-binding transcription factor activity"/>
    <property type="evidence" value="ECO:0007669"/>
    <property type="project" value="TreeGrafter"/>
</dbReference>
<sequence length="325" mass="35088">MRARMDHRGGAVLPACRRSVKHDTSGQSRQTLFNAVDRVYCHVTASPRPLVDSQAPRPTARAGCRSVHRRRATGRATQPSRGARPSREPQPKTVPTRRPPLEDAGSGGERTGHRARRRLAPVPQGPQRQRESRPMSTIVAIEELGRRIRKLRTDRRLTLKQVEQASGLSATHLSEIERGRTSPTIGALVRVARALEKDPAYFIEPEERPEVSHLTAREERAGTLSPGVSVTRLSPGIPGGRLFAYRLALDPAAGGVFELGAQDLPGEASYLVRAGTVEAVLGDARLALDPGDAAQATLGLPHRLRPVGGACEVLAVLTRPLPACA</sequence>
<dbReference type="SUPFAM" id="SSF47413">
    <property type="entry name" value="lambda repressor-like DNA-binding domains"/>
    <property type="match status" value="1"/>
</dbReference>
<dbReference type="CDD" id="cd00093">
    <property type="entry name" value="HTH_XRE"/>
    <property type="match status" value="1"/>
</dbReference>
<dbReference type="InterPro" id="IPR011051">
    <property type="entry name" value="RmlC_Cupin_sf"/>
</dbReference>
<gene>
    <name evidence="4" type="ORF">ENR23_14255</name>
</gene>
<reference evidence="4" key="1">
    <citation type="journal article" date="2020" name="mSystems">
        <title>Genome- and Community-Level Interaction Insights into Carbon Utilization and Element Cycling Functions of Hydrothermarchaeota in Hydrothermal Sediment.</title>
        <authorList>
            <person name="Zhou Z."/>
            <person name="Liu Y."/>
            <person name="Xu W."/>
            <person name="Pan J."/>
            <person name="Luo Z.H."/>
            <person name="Li M."/>
        </authorList>
    </citation>
    <scope>NUCLEOTIDE SEQUENCE [LARGE SCALE GENOMIC DNA]</scope>
    <source>
        <strain evidence="4">SpSt-381</strain>
    </source>
</reference>
<dbReference type="PANTHER" id="PTHR46797:SF1">
    <property type="entry name" value="METHYLPHOSPHONATE SYNTHASE"/>
    <property type="match status" value="1"/>
</dbReference>